<dbReference type="InterPro" id="IPR050315">
    <property type="entry name" value="FAD-oxidoreductase_2"/>
</dbReference>
<comment type="caution">
    <text evidence="11">The sequence shown here is derived from an EMBL/GenBank/DDBJ whole genome shotgun (WGS) entry which is preliminary data.</text>
</comment>
<organism evidence="11 12">
    <name type="scientific">Gandjariella thermophila</name>
    <dbReference type="NCBI Taxonomy" id="1931992"/>
    <lineage>
        <taxon>Bacteria</taxon>
        <taxon>Bacillati</taxon>
        <taxon>Actinomycetota</taxon>
        <taxon>Actinomycetes</taxon>
        <taxon>Pseudonocardiales</taxon>
        <taxon>Pseudonocardiaceae</taxon>
        <taxon>Gandjariella</taxon>
    </lineage>
</organism>
<dbReference type="EMBL" id="BJFL01000004">
    <property type="protein sequence ID" value="GDY29792.1"/>
    <property type="molecule type" value="Genomic_DNA"/>
</dbReference>
<dbReference type="PANTHER" id="PTHR43400:SF10">
    <property type="entry name" value="3-OXOSTEROID 1-DEHYDROGENASE"/>
    <property type="match status" value="1"/>
</dbReference>
<dbReference type="SUPFAM" id="SSF56425">
    <property type="entry name" value="Succinate dehydrogenase/fumarate reductase flavoprotein, catalytic domain"/>
    <property type="match status" value="1"/>
</dbReference>
<gene>
    <name evidence="11" type="ORF">GTS_14250</name>
</gene>
<dbReference type="InterPro" id="IPR003953">
    <property type="entry name" value="FAD-dep_OxRdtase_2_FAD-bd"/>
</dbReference>
<evidence type="ECO:0000256" key="4">
    <source>
        <dbReference type="ARBA" id="ARBA00023002"/>
    </source>
</evidence>
<evidence type="ECO:0000256" key="3">
    <source>
        <dbReference type="ARBA" id="ARBA00022827"/>
    </source>
</evidence>
<proteinExistence type="inferred from homology"/>
<evidence type="ECO:0000256" key="1">
    <source>
        <dbReference type="ARBA" id="ARBA00001974"/>
    </source>
</evidence>
<dbReference type="GO" id="GO:0008202">
    <property type="term" value="P:steroid metabolic process"/>
    <property type="evidence" value="ECO:0007669"/>
    <property type="project" value="UniProtKB-KW"/>
</dbReference>
<keyword evidence="12" id="KW-1185">Reference proteome</keyword>
<evidence type="ECO:0000256" key="6">
    <source>
        <dbReference type="ARBA" id="ARBA00051951"/>
    </source>
</evidence>
<comment type="catalytic activity">
    <reaction evidence="6">
        <text>a 3-oxosteroid + A = a 3-oxo-Delta(1)-steroid + AH2</text>
        <dbReference type="Rhea" id="RHEA:13329"/>
        <dbReference type="ChEBI" id="CHEBI:13193"/>
        <dbReference type="ChEBI" id="CHEBI:17499"/>
        <dbReference type="ChEBI" id="CHEBI:20156"/>
        <dbReference type="ChEBI" id="CHEBI:47788"/>
        <dbReference type="EC" id="1.3.99.4"/>
    </reaction>
</comment>
<keyword evidence="4" id="KW-0560">Oxidoreductase</keyword>
<dbReference type="FunFam" id="3.50.50.60:FF:000240">
    <property type="entry name" value="3-ketosteroid-delta-1-dehydrogenase"/>
    <property type="match status" value="1"/>
</dbReference>
<reference evidence="12" key="1">
    <citation type="submission" date="2019-04" db="EMBL/GenBank/DDBJ databases">
        <title>Draft genome sequence of Pseudonocardiaceae bacterium SL3-2-4.</title>
        <authorList>
            <person name="Ningsih F."/>
            <person name="Yokota A."/>
            <person name="Sakai Y."/>
            <person name="Nanatani K."/>
            <person name="Yabe S."/>
            <person name="Oetari A."/>
            <person name="Sjamsuridzal W."/>
        </authorList>
    </citation>
    <scope>NUCLEOTIDE SEQUENCE [LARGE SCALE GENOMIC DNA]</scope>
    <source>
        <strain evidence="12">SL3-2-4</strain>
    </source>
</reference>
<keyword evidence="5" id="KW-0753">Steroid metabolism</keyword>
<evidence type="ECO:0000313" key="11">
    <source>
        <dbReference type="EMBL" id="GDY29792.1"/>
    </source>
</evidence>
<dbReference type="Proteomes" id="UP000298860">
    <property type="component" value="Unassembled WGS sequence"/>
</dbReference>
<evidence type="ECO:0000256" key="7">
    <source>
        <dbReference type="ARBA" id="ARBA00061147"/>
    </source>
</evidence>
<dbReference type="InterPro" id="IPR027477">
    <property type="entry name" value="Succ_DH/fumarate_Rdtase_cat_sf"/>
</dbReference>
<accession>A0A4D4J3Z1</accession>
<sequence>MTGNAPGLPEDRAGDATFDVVVVGSGAAGMTAALAAADAGLRTVVVEKAAHFGGSTARSGGGLWVPNNEVLRRAGAPDSPELASRYLEHLVGDLVPAEHRRALLSAGPAMLSFVCAHTPLRFTWVRGYSDYYPEAPGGLAEGRTVEPVPLDGRVLGAELAKLNPPYVAPPSGMTVTAAEYRWLNLIARHPRGMLTAARVSLRRIVSLARRRQLLALGQALAAGLRAGLQRAGVPVWLATPLVDLHVEAGRVAGVVVLRNGAEVLLRARHGVILASGGFEHNERMRKQYQRKPIGTEWTVGAAENTGDGIEAGQRLGAAVALMEDAWWGPSIPLSGGPYFCLSERTLPGCIMVNAAGRRFVNEAAPYVDAVHAMYAGNETGVSHIPAWLIADQRYRNRYTFAGLPPRQRFPGRWYKAGAVYSAGSIEDLARLIDVPGDELRATVRRFNGFAHAGRDEDFHRGESAYDHYYGDPRLPNPSLAPLEQAPFHAVRIVPGDLGTKGGLRTDAHARVLREDGTVIPGLYAAGNASAAVMGHTYAGAGATIGPAMTFGYLAALDIAARAQVAAEPARRPGPTRRA</sequence>
<dbReference type="SUPFAM" id="SSF51905">
    <property type="entry name" value="FAD/NAD(P)-binding domain"/>
    <property type="match status" value="1"/>
</dbReference>
<dbReference type="EC" id="1.3.99.4" evidence="8"/>
<dbReference type="Gene3D" id="3.50.50.60">
    <property type="entry name" value="FAD/NAD(P)-binding domain"/>
    <property type="match status" value="2"/>
</dbReference>
<comment type="cofactor">
    <cofactor evidence="1">
        <name>FAD</name>
        <dbReference type="ChEBI" id="CHEBI:57692"/>
    </cofactor>
</comment>
<protein>
    <recommendedName>
        <fullName evidence="9">3-oxosteroid 1-dehydrogenase</fullName>
        <ecNumber evidence="8">1.3.99.4</ecNumber>
    </recommendedName>
</protein>
<dbReference type="OrthoDB" id="9813348at2"/>
<keyword evidence="5" id="KW-0443">Lipid metabolism</keyword>
<dbReference type="RefSeq" id="WP_137812943.1">
    <property type="nucleotide sequence ID" value="NZ_BJFL01000004.1"/>
</dbReference>
<dbReference type="InterPro" id="IPR036188">
    <property type="entry name" value="FAD/NAD-bd_sf"/>
</dbReference>
<dbReference type="AlphaFoldDB" id="A0A4D4J3Z1"/>
<dbReference type="PRINTS" id="PR00469">
    <property type="entry name" value="PNDRDTASEII"/>
</dbReference>
<keyword evidence="3" id="KW-0274">FAD</keyword>
<keyword evidence="2" id="KW-0285">Flavoprotein</keyword>
<evidence type="ECO:0000256" key="5">
    <source>
        <dbReference type="ARBA" id="ARBA00023221"/>
    </source>
</evidence>
<name>A0A4D4J3Z1_9PSEU</name>
<evidence type="ECO:0000259" key="10">
    <source>
        <dbReference type="Pfam" id="PF00890"/>
    </source>
</evidence>
<evidence type="ECO:0000256" key="2">
    <source>
        <dbReference type="ARBA" id="ARBA00022630"/>
    </source>
</evidence>
<dbReference type="NCBIfam" id="NF005882">
    <property type="entry name" value="PRK07843.1"/>
    <property type="match status" value="1"/>
</dbReference>
<comment type="similarity">
    <text evidence="7">Belongs to the FAD-dependent oxidoreductase 2 family. 3-oxosteroid dehydrogenase subfamily.</text>
</comment>
<evidence type="ECO:0000256" key="9">
    <source>
        <dbReference type="ARBA" id="ARBA00069709"/>
    </source>
</evidence>
<dbReference type="FunFam" id="3.50.50.60:FF:000208">
    <property type="entry name" value="3-ketosteroid dehydrogenase"/>
    <property type="match status" value="1"/>
</dbReference>
<feature type="domain" description="FAD-dependent oxidoreductase 2 FAD-binding" evidence="10">
    <location>
        <begin position="19"/>
        <end position="543"/>
    </location>
</feature>
<evidence type="ECO:0000256" key="8">
    <source>
        <dbReference type="ARBA" id="ARBA00066536"/>
    </source>
</evidence>
<dbReference type="GO" id="GO:0047571">
    <property type="term" value="F:3-oxosteroid 1-dehydrogenase activity"/>
    <property type="evidence" value="ECO:0007669"/>
    <property type="project" value="UniProtKB-EC"/>
</dbReference>
<evidence type="ECO:0000313" key="12">
    <source>
        <dbReference type="Proteomes" id="UP000298860"/>
    </source>
</evidence>
<dbReference type="Pfam" id="PF00890">
    <property type="entry name" value="FAD_binding_2"/>
    <property type="match status" value="1"/>
</dbReference>
<dbReference type="PANTHER" id="PTHR43400">
    <property type="entry name" value="FUMARATE REDUCTASE"/>
    <property type="match status" value="1"/>
</dbReference>